<dbReference type="AlphaFoldDB" id="A0A6A3KYR1"/>
<evidence type="ECO:0000313" key="1">
    <source>
        <dbReference type="EMBL" id="KAE9012596.1"/>
    </source>
</evidence>
<organism evidence="1 2">
    <name type="scientific">Phytophthora rubi</name>
    <dbReference type="NCBI Taxonomy" id="129364"/>
    <lineage>
        <taxon>Eukaryota</taxon>
        <taxon>Sar</taxon>
        <taxon>Stramenopiles</taxon>
        <taxon>Oomycota</taxon>
        <taxon>Peronosporomycetes</taxon>
        <taxon>Peronosporales</taxon>
        <taxon>Peronosporaceae</taxon>
        <taxon>Phytophthora</taxon>
    </lineage>
</organism>
<protein>
    <submittedName>
        <fullName evidence="1">Uncharacterized protein</fullName>
    </submittedName>
</protein>
<dbReference type="Proteomes" id="UP000435112">
    <property type="component" value="Unassembled WGS sequence"/>
</dbReference>
<accession>A0A6A3KYR1</accession>
<reference evidence="1 2" key="1">
    <citation type="submission" date="2018-09" db="EMBL/GenBank/DDBJ databases">
        <title>Genomic investigation of the strawberry pathogen Phytophthora fragariae indicates pathogenicity is determined by transcriptional variation in three key races.</title>
        <authorList>
            <person name="Adams T.M."/>
            <person name="Armitage A.D."/>
            <person name="Sobczyk M.K."/>
            <person name="Bates H.J."/>
            <person name="Dunwell J.M."/>
            <person name="Nellist C.F."/>
            <person name="Harrison R.J."/>
        </authorList>
    </citation>
    <scope>NUCLEOTIDE SEQUENCE [LARGE SCALE GENOMIC DNA]</scope>
    <source>
        <strain evidence="1 2">SCRP324</strain>
    </source>
</reference>
<dbReference type="EMBL" id="QXFU01001038">
    <property type="protein sequence ID" value="KAE9012596.1"/>
    <property type="molecule type" value="Genomic_DNA"/>
</dbReference>
<proteinExistence type="predicted"/>
<name>A0A6A3KYR1_9STRA</name>
<comment type="caution">
    <text evidence="1">The sequence shown here is derived from an EMBL/GenBank/DDBJ whole genome shotgun (WGS) entry which is preliminary data.</text>
</comment>
<gene>
    <name evidence="1" type="ORF">PR002_g14755</name>
</gene>
<evidence type="ECO:0000313" key="2">
    <source>
        <dbReference type="Proteomes" id="UP000435112"/>
    </source>
</evidence>
<dbReference type="OrthoDB" id="10336948at2759"/>
<sequence>MKLTHLSELGQRCIKRTLHQIAERLPKPSVPMVMALLLDPRTKSAAETFLRIPDTADAVTDKILEKTKALLRIEHRVFYKGLYSNYEHESTAVAFTSTLAQYDSKSSPENESDLIFGDEVSQPATETTAEATLNAKADALLDEWLDFRVDWVEVSKLQFPIQVEQDKVVAKLSVLDRKRNVRVWNVEQICGSIAVCRWFAEVDQIKYTSIANLRASGWDVVFQQRSKNACYQPAPL</sequence>